<keyword evidence="10 18" id="KW-0378">Hydrolase</keyword>
<dbReference type="InterPro" id="IPR000045">
    <property type="entry name" value="Prepilin_IV_endopep_pep"/>
</dbReference>
<keyword evidence="13 18" id="KW-0511">Multifunctional enzyme</keyword>
<gene>
    <name evidence="22" type="ORF">AB835_09575</name>
</gene>
<evidence type="ECO:0000256" key="11">
    <source>
        <dbReference type="ARBA" id="ARBA00022989"/>
    </source>
</evidence>
<evidence type="ECO:0000256" key="17">
    <source>
        <dbReference type="RuleBase" id="RU003793"/>
    </source>
</evidence>
<evidence type="ECO:0000313" key="23">
    <source>
        <dbReference type="Proteomes" id="UP000242502"/>
    </source>
</evidence>
<dbReference type="Gene3D" id="1.20.120.1220">
    <property type="match status" value="1"/>
</dbReference>
<feature type="transmembrane region" description="Helical" evidence="19">
    <location>
        <begin position="266"/>
        <end position="289"/>
    </location>
</feature>
<dbReference type="InterPro" id="IPR014032">
    <property type="entry name" value="Peptidase_A24A_bac"/>
</dbReference>
<evidence type="ECO:0000313" key="22">
    <source>
        <dbReference type="EMBL" id="ODS23330.1"/>
    </source>
</evidence>
<dbReference type="GO" id="GO:0006465">
    <property type="term" value="P:signal peptide processing"/>
    <property type="evidence" value="ECO:0007669"/>
    <property type="project" value="TreeGrafter"/>
</dbReference>
<dbReference type="STRING" id="62101.AB835_09575"/>
<evidence type="ECO:0000256" key="4">
    <source>
        <dbReference type="ARBA" id="ARBA00022519"/>
    </source>
</evidence>
<feature type="transmembrane region" description="Helical" evidence="19">
    <location>
        <begin position="16"/>
        <end position="38"/>
    </location>
</feature>
<dbReference type="GO" id="GO:0032259">
    <property type="term" value="P:methylation"/>
    <property type="evidence" value="ECO:0007669"/>
    <property type="project" value="UniProtKB-KW"/>
</dbReference>
<evidence type="ECO:0000256" key="13">
    <source>
        <dbReference type="ARBA" id="ARBA00023268"/>
    </source>
</evidence>
<dbReference type="Proteomes" id="UP000242502">
    <property type="component" value="Unassembled WGS sequence"/>
</dbReference>
<keyword evidence="12 19" id="KW-0472">Membrane</keyword>
<dbReference type="PANTHER" id="PTHR30487:SF0">
    <property type="entry name" value="PREPILIN LEADER PEPTIDASE_N-METHYLTRANSFERASE-RELATED"/>
    <property type="match status" value="1"/>
</dbReference>
<keyword evidence="8" id="KW-0949">S-adenosyl-L-methionine</keyword>
<organism evidence="22 23">
    <name type="scientific">Candidatus Endobugula sertula</name>
    <name type="common">Bugula neritina bacterial symbiont</name>
    <dbReference type="NCBI Taxonomy" id="62101"/>
    <lineage>
        <taxon>Bacteria</taxon>
        <taxon>Pseudomonadati</taxon>
        <taxon>Pseudomonadota</taxon>
        <taxon>Gammaproteobacteria</taxon>
        <taxon>Cellvibrionales</taxon>
        <taxon>Cellvibrionaceae</taxon>
        <taxon>Candidatus Endobugula</taxon>
    </lineage>
</organism>
<dbReference type="AlphaFoldDB" id="A0A1D2QP55"/>
<feature type="transmembrane region" description="Helical" evidence="19">
    <location>
        <begin position="115"/>
        <end position="133"/>
    </location>
</feature>
<accession>A0A1D2QP55</accession>
<reference evidence="22 23" key="1">
    <citation type="journal article" date="2016" name="Appl. Environ. Microbiol.">
        <title>Lack of Overt Genome Reduction in the Bryostatin-Producing Bryozoan Symbiont "Candidatus Endobugula sertula".</title>
        <authorList>
            <person name="Miller I.J."/>
            <person name="Vanee N."/>
            <person name="Fong S.S."/>
            <person name="Lim-Fong G.E."/>
            <person name="Kwan J.C."/>
        </authorList>
    </citation>
    <scope>NUCLEOTIDE SEQUENCE [LARGE SCALE GENOMIC DNA]</scope>
    <source>
        <strain evidence="22">AB1-4</strain>
    </source>
</reference>
<evidence type="ECO:0000256" key="7">
    <source>
        <dbReference type="ARBA" id="ARBA00022679"/>
    </source>
</evidence>
<keyword evidence="9 18" id="KW-0812">Transmembrane</keyword>
<comment type="catalytic activity">
    <reaction evidence="14 18">
        <text>Typically cleaves a -Gly-|-Phe- bond to release an N-terminal, basic peptide of 5-8 residues from type IV prepilin, and then N-methylates the new N-terminal amino group, the methyl donor being S-adenosyl-L-methionine.</text>
        <dbReference type="EC" id="3.4.23.43"/>
    </reaction>
</comment>
<evidence type="ECO:0000256" key="6">
    <source>
        <dbReference type="ARBA" id="ARBA00022670"/>
    </source>
</evidence>
<sequence length="293" mass="32315">MTDASTLLATIAAIPWFYYPFVLLIGLLIGSFLNVVIFRTPKIMEQEFRQGCCEFLDIKNHQTKVETLSLSKPSSTCPRCKNLIKPWHNIPIISYLLLKGKCAHCACPISIRYPLVELATGLLTVLTIAVLGLSMESLVALLLLWSLIALAMIDIDTQLLPDSITLPLLWSGLIANSFGLYVELAEAVWGVVCGYLSLWSVFWLFKILTGKEGMGYGDFKLLAALGAWMGWQALPLIILLSSFVGACIGIAGIMMLGRDKNVPIPFGPYLAIAGWIAFLWGDHITQAYLRFLA</sequence>
<dbReference type="GO" id="GO:0008168">
    <property type="term" value="F:methyltransferase activity"/>
    <property type="evidence" value="ECO:0007669"/>
    <property type="project" value="UniProtKB-KW"/>
</dbReference>
<comment type="function">
    <text evidence="18">Plays an essential role in type IV pili and type II pseudopili formation by proteolytically removing the leader sequence from substrate proteins and subsequently monomethylating the alpha-amino group of the newly exposed N-terminal phenylalanine.</text>
</comment>
<protein>
    <recommendedName>
        <fullName evidence="16 18">Prepilin leader peptidase/N-methyltransferase</fullName>
        <ecNumber evidence="18">2.1.1.-</ecNumber>
        <ecNumber evidence="15 18">3.4.23.43</ecNumber>
    </recommendedName>
</protein>
<evidence type="ECO:0000256" key="8">
    <source>
        <dbReference type="ARBA" id="ARBA00022691"/>
    </source>
</evidence>
<keyword evidence="5 18" id="KW-0489">Methyltransferase</keyword>
<evidence type="ECO:0000259" key="20">
    <source>
        <dbReference type="Pfam" id="PF01478"/>
    </source>
</evidence>
<feature type="transmembrane region" description="Helical" evidence="19">
    <location>
        <begin position="164"/>
        <end position="182"/>
    </location>
</feature>
<keyword evidence="11 19" id="KW-1133">Transmembrane helix</keyword>
<feature type="transmembrane region" description="Helical" evidence="19">
    <location>
        <begin position="221"/>
        <end position="254"/>
    </location>
</feature>
<evidence type="ECO:0000256" key="12">
    <source>
        <dbReference type="ARBA" id="ARBA00023136"/>
    </source>
</evidence>
<feature type="domain" description="Prepilin type IV endopeptidase peptidase" evidence="20">
    <location>
        <begin position="141"/>
        <end position="250"/>
    </location>
</feature>
<dbReference type="InterPro" id="IPR050882">
    <property type="entry name" value="Prepilin_peptidase/N-MTase"/>
</dbReference>
<comment type="similarity">
    <text evidence="2 17">Belongs to the peptidase A24 family.</text>
</comment>
<dbReference type="EC" id="2.1.1.-" evidence="18"/>
<evidence type="ECO:0000256" key="1">
    <source>
        <dbReference type="ARBA" id="ARBA00004429"/>
    </source>
</evidence>
<evidence type="ECO:0000256" key="16">
    <source>
        <dbReference type="ARBA" id="ARBA00071870"/>
    </source>
</evidence>
<dbReference type="FunFam" id="1.20.120.1220:FF:000001">
    <property type="entry name" value="Type 4 prepilin-like proteins leader peptide-processing enzyme"/>
    <property type="match status" value="1"/>
</dbReference>
<evidence type="ECO:0000256" key="19">
    <source>
        <dbReference type="SAM" id="Phobius"/>
    </source>
</evidence>
<evidence type="ECO:0000256" key="15">
    <source>
        <dbReference type="ARBA" id="ARBA00067082"/>
    </source>
</evidence>
<evidence type="ECO:0000256" key="10">
    <source>
        <dbReference type="ARBA" id="ARBA00022801"/>
    </source>
</evidence>
<dbReference type="PANTHER" id="PTHR30487">
    <property type="entry name" value="TYPE 4 PREPILIN-LIKE PROTEINS LEADER PEPTIDE-PROCESSING ENZYME"/>
    <property type="match status" value="1"/>
</dbReference>
<proteinExistence type="inferred from homology"/>
<comment type="caution">
    <text evidence="22">The sequence shown here is derived from an EMBL/GenBank/DDBJ whole genome shotgun (WGS) entry which is preliminary data.</text>
</comment>
<dbReference type="Pfam" id="PF01478">
    <property type="entry name" value="Peptidase_A24"/>
    <property type="match status" value="1"/>
</dbReference>
<keyword evidence="7 18" id="KW-0808">Transferase</keyword>
<evidence type="ECO:0000259" key="21">
    <source>
        <dbReference type="Pfam" id="PF06750"/>
    </source>
</evidence>
<evidence type="ECO:0000256" key="2">
    <source>
        <dbReference type="ARBA" id="ARBA00005801"/>
    </source>
</evidence>
<dbReference type="EC" id="3.4.23.43" evidence="15 18"/>
<evidence type="ECO:0000256" key="9">
    <source>
        <dbReference type="ARBA" id="ARBA00022692"/>
    </source>
</evidence>
<dbReference type="Pfam" id="PF06750">
    <property type="entry name" value="A24_N_bact"/>
    <property type="match status" value="1"/>
</dbReference>
<feature type="transmembrane region" description="Helical" evidence="19">
    <location>
        <begin position="188"/>
        <end position="209"/>
    </location>
</feature>
<keyword evidence="4" id="KW-0997">Cell inner membrane</keyword>
<dbReference type="GO" id="GO:0004190">
    <property type="term" value="F:aspartic-type endopeptidase activity"/>
    <property type="evidence" value="ECO:0007669"/>
    <property type="project" value="UniProtKB-EC"/>
</dbReference>
<feature type="domain" description="Prepilin peptidase A24 N-terminal" evidence="21">
    <location>
        <begin position="24"/>
        <end position="128"/>
    </location>
</feature>
<evidence type="ECO:0000256" key="14">
    <source>
        <dbReference type="ARBA" id="ARBA00050401"/>
    </source>
</evidence>
<keyword evidence="3" id="KW-1003">Cell membrane</keyword>
<comment type="subcellular location">
    <subcellularLocation>
        <location evidence="1">Cell inner membrane</location>
        <topology evidence="1">Multi-pass membrane protein</topology>
    </subcellularLocation>
    <subcellularLocation>
        <location evidence="18">Cell membrane</location>
        <topology evidence="18">Multi-pass membrane protein</topology>
    </subcellularLocation>
</comment>
<evidence type="ECO:0000256" key="3">
    <source>
        <dbReference type="ARBA" id="ARBA00022475"/>
    </source>
</evidence>
<dbReference type="InterPro" id="IPR010627">
    <property type="entry name" value="Prepilin_pept_A24_N"/>
</dbReference>
<keyword evidence="6 18" id="KW-0645">Protease</keyword>
<dbReference type="PRINTS" id="PR00864">
    <property type="entry name" value="PREPILNPTASE"/>
</dbReference>
<evidence type="ECO:0000256" key="18">
    <source>
        <dbReference type="RuleBase" id="RU003794"/>
    </source>
</evidence>
<name>A0A1D2QP55_9GAMM</name>
<evidence type="ECO:0000256" key="5">
    <source>
        <dbReference type="ARBA" id="ARBA00022603"/>
    </source>
</evidence>
<dbReference type="GO" id="GO:0005886">
    <property type="term" value="C:plasma membrane"/>
    <property type="evidence" value="ECO:0007669"/>
    <property type="project" value="UniProtKB-SubCell"/>
</dbReference>
<dbReference type="EMBL" id="MDLC01000032">
    <property type="protein sequence ID" value="ODS23330.1"/>
    <property type="molecule type" value="Genomic_DNA"/>
</dbReference>